<gene>
    <name evidence="3" type="ORF">ABXS70_28940</name>
</gene>
<feature type="compositionally biased region" description="Basic and acidic residues" evidence="2">
    <location>
        <begin position="15"/>
        <end position="27"/>
    </location>
</feature>
<keyword evidence="1" id="KW-0560">Oxidoreductase</keyword>
<dbReference type="PANTHER" id="PTHR43734">
    <property type="entry name" value="PHYTOENE DESATURASE"/>
    <property type="match status" value="1"/>
</dbReference>
<dbReference type="PANTHER" id="PTHR43734:SF7">
    <property type="entry name" value="4,4'-DIAPONEUROSPORENE OXYGENASE"/>
    <property type="match status" value="1"/>
</dbReference>
<proteinExistence type="predicted"/>
<name>A0AAU8NC27_9BACL</name>
<dbReference type="Gene3D" id="3.50.50.60">
    <property type="entry name" value="FAD/NAD(P)-binding domain"/>
    <property type="match status" value="1"/>
</dbReference>
<dbReference type="EMBL" id="CP159992">
    <property type="protein sequence ID" value="XCP95067.1"/>
    <property type="molecule type" value="Genomic_DNA"/>
</dbReference>
<evidence type="ECO:0000256" key="1">
    <source>
        <dbReference type="ARBA" id="ARBA00023002"/>
    </source>
</evidence>
<evidence type="ECO:0000256" key="2">
    <source>
        <dbReference type="SAM" id="MobiDB-lite"/>
    </source>
</evidence>
<dbReference type="GO" id="GO:0016491">
    <property type="term" value="F:oxidoreductase activity"/>
    <property type="evidence" value="ECO:0007669"/>
    <property type="project" value="UniProtKB-KW"/>
</dbReference>
<evidence type="ECO:0000313" key="3">
    <source>
        <dbReference type="EMBL" id="XCP95067.1"/>
    </source>
</evidence>
<organism evidence="3">
    <name type="scientific">Paenibacillus sp. AN1007</name>
    <dbReference type="NCBI Taxonomy" id="3151385"/>
    <lineage>
        <taxon>Bacteria</taxon>
        <taxon>Bacillati</taxon>
        <taxon>Bacillota</taxon>
        <taxon>Bacilli</taxon>
        <taxon>Bacillales</taxon>
        <taxon>Paenibacillaceae</taxon>
        <taxon>Paenibacillus</taxon>
    </lineage>
</organism>
<reference evidence="3" key="1">
    <citation type="submission" date="2024-05" db="EMBL/GenBank/DDBJ databases">
        <title>Draft genome assemblies of 36 bacteria isolated from hibernating arctic ground squirrels.</title>
        <authorList>
            <person name="McKee H."/>
            <person name="Mullen L."/>
            <person name="Drown D.M."/>
            <person name="Duddleston K.N."/>
        </authorList>
    </citation>
    <scope>NUCLEOTIDE SEQUENCE</scope>
    <source>
        <strain evidence="3">AN1007</strain>
    </source>
</reference>
<dbReference type="AlphaFoldDB" id="A0AAU8NC27"/>
<dbReference type="SUPFAM" id="SSF51905">
    <property type="entry name" value="FAD/NAD(P)-binding domain"/>
    <property type="match status" value="1"/>
</dbReference>
<accession>A0AAU8NC27</accession>
<dbReference type="RefSeq" id="WP_366292875.1">
    <property type="nucleotide sequence ID" value="NZ_CP159992.1"/>
</dbReference>
<feature type="region of interest" description="Disordered" evidence="2">
    <location>
        <begin position="1"/>
        <end position="29"/>
    </location>
</feature>
<dbReference type="InterPro" id="IPR036188">
    <property type="entry name" value="FAD/NAD-bd_sf"/>
</dbReference>
<dbReference type="Pfam" id="PF13450">
    <property type="entry name" value="NAD_binding_8"/>
    <property type="match status" value="1"/>
</dbReference>
<sequence>MRNIQGNGNGDGSEDTERDKGIGEGRKGAGMLLGEEMKMDNGHRAEASNGSLKQDVIIIGAGFGGLSCAIRLASAGLRVMILERQEHVGGKLAADPAGGVSL</sequence>
<protein>
    <submittedName>
        <fullName evidence="3">FAD-dependent oxidoreductase</fullName>
    </submittedName>
</protein>